<dbReference type="SUPFAM" id="SSF54373">
    <property type="entry name" value="FAD-linked reductases, C-terminal domain"/>
    <property type="match status" value="1"/>
</dbReference>
<keyword evidence="1" id="KW-0560">Oxidoreductase</keyword>
<dbReference type="GO" id="GO:0005737">
    <property type="term" value="C:cytoplasm"/>
    <property type="evidence" value="ECO:0007669"/>
    <property type="project" value="TreeGrafter"/>
</dbReference>
<dbReference type="KEGG" id="oxy:HCG48_11360"/>
<reference evidence="3 4" key="1">
    <citation type="submission" date="2020-04" db="EMBL/GenBank/DDBJ databases">
        <authorList>
            <person name="Basu S."/>
            <person name="Maruthanayagam V."/>
            <person name="Chakraborty S."/>
            <person name="Pramanik A."/>
            <person name="Mukherjee J."/>
            <person name="Brink B."/>
        </authorList>
    </citation>
    <scope>NUCLEOTIDE SEQUENCE [LARGE SCALE GENOMIC DNA]</scope>
    <source>
        <strain evidence="3 4">AP17</strain>
    </source>
</reference>
<dbReference type="InterPro" id="IPR036188">
    <property type="entry name" value="FAD/NAD-bd_sf"/>
</dbReference>
<dbReference type="SUPFAM" id="SSF51905">
    <property type="entry name" value="FAD/NAD(P)-binding domain"/>
    <property type="match status" value="1"/>
</dbReference>
<proteinExistence type="predicted"/>
<evidence type="ECO:0000256" key="1">
    <source>
        <dbReference type="ARBA" id="ARBA00023002"/>
    </source>
</evidence>
<dbReference type="Gene3D" id="3.50.50.60">
    <property type="entry name" value="FAD/NAD(P)-binding domain"/>
    <property type="match status" value="1"/>
</dbReference>
<protein>
    <submittedName>
        <fullName evidence="3">FAD-binding oxidoreductase</fullName>
    </submittedName>
</protein>
<dbReference type="InterPro" id="IPR006076">
    <property type="entry name" value="FAD-dep_OxRdtase"/>
</dbReference>
<dbReference type="Proteomes" id="UP000500857">
    <property type="component" value="Chromosome"/>
</dbReference>
<gene>
    <name evidence="3" type="ORF">HCG48_11360</name>
</gene>
<accession>A0A6H1TY02</accession>
<sequence length="368" mass="39928">MTRIAIIGCGIIGATIAYELSQVPGLEITAIDRAYEPATGATQAALGVLMGIISQKVKGRAWRLRERTLRRYEILIPELEAIAECSIPYNRQGIVKLCFPGEDLEKWRTLCETRRSQGWSLELLTPEQVRSRYEQLADLDLIGAVYSPQDRQLDPVALTRALVSAATRQGVAFQFGVEVLGARYTETGDRKICQELETSQGSLAVDWAIVAAGLGSTALTEQLGEAVEIRPVLGQGLKVRLATPLAAGRPEPVLTGDDVHIVPLGRGEYWIGATVEFPQAGMELRGDRAQLEAVWERAIAFCPGLANGEIVNTWSGLRPRPEGRPAPVIGPLDGFKNVLLATGHYRNGILLAPATALAVRETIAENEC</sequence>
<dbReference type="RefSeq" id="WP_168569251.1">
    <property type="nucleotide sequence ID" value="NZ_CP051167.1"/>
</dbReference>
<dbReference type="Gene3D" id="3.30.9.10">
    <property type="entry name" value="D-Amino Acid Oxidase, subunit A, domain 2"/>
    <property type="match status" value="1"/>
</dbReference>
<dbReference type="PANTHER" id="PTHR13847:SF289">
    <property type="entry name" value="GLYCINE OXIDASE"/>
    <property type="match status" value="1"/>
</dbReference>
<evidence type="ECO:0000313" key="4">
    <source>
        <dbReference type="Proteomes" id="UP000500857"/>
    </source>
</evidence>
<dbReference type="Pfam" id="PF01266">
    <property type="entry name" value="DAO"/>
    <property type="match status" value="1"/>
</dbReference>
<evidence type="ECO:0000313" key="3">
    <source>
        <dbReference type="EMBL" id="QIZ71096.1"/>
    </source>
</evidence>
<dbReference type="PANTHER" id="PTHR13847">
    <property type="entry name" value="SARCOSINE DEHYDROGENASE-RELATED"/>
    <property type="match status" value="1"/>
</dbReference>
<dbReference type="EMBL" id="CP051167">
    <property type="protein sequence ID" value="QIZ71096.1"/>
    <property type="molecule type" value="Genomic_DNA"/>
</dbReference>
<organism evidence="3 4">
    <name type="scientific">Oxynema aestuarii AP17</name>
    <dbReference type="NCBI Taxonomy" id="2064643"/>
    <lineage>
        <taxon>Bacteria</taxon>
        <taxon>Bacillati</taxon>
        <taxon>Cyanobacteriota</taxon>
        <taxon>Cyanophyceae</taxon>
        <taxon>Oscillatoriophycideae</taxon>
        <taxon>Oscillatoriales</taxon>
        <taxon>Oscillatoriaceae</taxon>
        <taxon>Oxynema</taxon>
        <taxon>Oxynema aestuarii</taxon>
    </lineage>
</organism>
<name>A0A6H1TY02_9CYAN</name>
<dbReference type="AlphaFoldDB" id="A0A6H1TY02"/>
<dbReference type="GO" id="GO:0016491">
    <property type="term" value="F:oxidoreductase activity"/>
    <property type="evidence" value="ECO:0007669"/>
    <property type="project" value="UniProtKB-KW"/>
</dbReference>
<feature type="domain" description="FAD dependent oxidoreductase" evidence="2">
    <location>
        <begin position="3"/>
        <end position="359"/>
    </location>
</feature>
<keyword evidence="4" id="KW-1185">Reference proteome</keyword>
<evidence type="ECO:0000259" key="2">
    <source>
        <dbReference type="Pfam" id="PF01266"/>
    </source>
</evidence>